<evidence type="ECO:0000256" key="1">
    <source>
        <dbReference type="ARBA" id="ARBA00009981"/>
    </source>
</evidence>
<dbReference type="SUPFAM" id="SSF143120">
    <property type="entry name" value="YefM-like"/>
    <property type="match status" value="1"/>
</dbReference>
<reference evidence="3" key="1">
    <citation type="submission" date="2016-10" db="EMBL/GenBank/DDBJ databases">
        <authorList>
            <person name="Varghese N."/>
            <person name="Submissions S."/>
        </authorList>
    </citation>
    <scope>NUCLEOTIDE SEQUENCE [LARGE SCALE GENOMIC DNA]</scope>
    <source>
        <strain evidence="3">CGMCC 4.2126</strain>
    </source>
</reference>
<proteinExistence type="inferred from homology"/>
<accession>A0A1I3TY60</accession>
<evidence type="ECO:0008006" key="4">
    <source>
        <dbReference type="Google" id="ProtNLM"/>
    </source>
</evidence>
<dbReference type="Proteomes" id="UP000199111">
    <property type="component" value="Unassembled WGS sequence"/>
</dbReference>
<gene>
    <name evidence="2" type="ORF">SAMN05216275_11224</name>
</gene>
<organism evidence="2 3">
    <name type="scientific">Streptosporangium canum</name>
    <dbReference type="NCBI Taxonomy" id="324952"/>
    <lineage>
        <taxon>Bacteria</taxon>
        <taxon>Bacillati</taxon>
        <taxon>Actinomycetota</taxon>
        <taxon>Actinomycetes</taxon>
        <taxon>Streptosporangiales</taxon>
        <taxon>Streptosporangiaceae</taxon>
        <taxon>Streptosporangium</taxon>
    </lineage>
</organism>
<name>A0A1I3TY60_9ACTN</name>
<sequence>MTTVSAQTYTRLMSENAHEIPIDELAAHASEIEEQVSRGDTIIHLTRNGHAVAHIIPDEDAWFWTPEWQAKERQADEEIRAGAGTGRFHSMEELFADLDAARAEAADEV</sequence>
<dbReference type="InterPro" id="IPR036165">
    <property type="entry name" value="YefM-like_sf"/>
</dbReference>
<evidence type="ECO:0000313" key="2">
    <source>
        <dbReference type="EMBL" id="SFJ76174.1"/>
    </source>
</evidence>
<evidence type="ECO:0000313" key="3">
    <source>
        <dbReference type="Proteomes" id="UP000199111"/>
    </source>
</evidence>
<dbReference type="AlphaFoldDB" id="A0A1I3TY60"/>
<keyword evidence="3" id="KW-1185">Reference proteome</keyword>
<dbReference type="EMBL" id="FOQY01000012">
    <property type="protein sequence ID" value="SFJ76174.1"/>
    <property type="molecule type" value="Genomic_DNA"/>
</dbReference>
<protein>
    <recommendedName>
        <fullName evidence="4">Antitoxin</fullName>
    </recommendedName>
</protein>
<comment type="similarity">
    <text evidence="1">Belongs to the phD/YefM antitoxin family.</text>
</comment>